<dbReference type="OrthoDB" id="5290752at2"/>
<evidence type="ECO:0000313" key="2">
    <source>
        <dbReference type="EMBL" id="OEJ68463.1"/>
    </source>
</evidence>
<dbReference type="PANTHER" id="PTHR34512:SF30">
    <property type="entry name" value="OUTER MEMBRANE PROTEIN ASSEMBLY FACTOR BAMB"/>
    <property type="match status" value="1"/>
</dbReference>
<feature type="domain" description="Pyrrolo-quinoline quinone repeat" evidence="1">
    <location>
        <begin position="356"/>
        <end position="425"/>
    </location>
</feature>
<dbReference type="InterPro" id="IPR015943">
    <property type="entry name" value="WD40/YVTN_repeat-like_dom_sf"/>
</dbReference>
<sequence length="426" mass="45210">MGLSACESWMGGSEAPPLPGERISVLKHESALQPETTLETVEIRLPAPSPTPDWPQSGGYANHAMHHISAAPQLSERWSTDIGAGASAGERLTATPIIADGRIFTMDTDSDVSAFDAANGKLLWRTELTPDEEDDGHIPGGLAYENGRVFAGTGFAQVIALDAASGQIVWRKAVSGPVRSAPTARGGRVFAVALDNKLHALSALDGSLLWTHSGSAELAMLLGAASPAVDQGVVVVPYTSGELAAVKVDNGRQLWLDSLTTRRQTDATAALAHIRANPVIDRGIVFAISHSGLMVAIDLRSGTRLWEKNIGGQESFWVAGDYLFTLTGDEELLAMERNTGRILWVRSLPRWDDIDAREGAIVWTGPLLVSDRLIVASSRGVAIAISPYTGDILGSVEMPDGVSVPPVVAGETVYFLSDDATLTAYR</sequence>
<dbReference type="Proteomes" id="UP000095347">
    <property type="component" value="Unassembled WGS sequence"/>
</dbReference>
<evidence type="ECO:0000259" key="1">
    <source>
        <dbReference type="Pfam" id="PF13360"/>
    </source>
</evidence>
<dbReference type="InterPro" id="IPR011047">
    <property type="entry name" value="Quinoprotein_ADH-like_sf"/>
</dbReference>
<keyword evidence="3" id="KW-1185">Reference proteome</keyword>
<dbReference type="InterPro" id="IPR002372">
    <property type="entry name" value="PQQ_rpt_dom"/>
</dbReference>
<comment type="caution">
    <text evidence="2">The sequence shown here is derived from an EMBL/GenBank/DDBJ whole genome shotgun (WGS) entry which is preliminary data.</text>
</comment>
<accession>A0A1E5Q9Q7</accession>
<feature type="domain" description="Pyrrolo-quinoline quinone repeat" evidence="1">
    <location>
        <begin position="109"/>
        <end position="344"/>
    </location>
</feature>
<dbReference type="InterPro" id="IPR018391">
    <property type="entry name" value="PQQ_b-propeller_rpt"/>
</dbReference>
<gene>
    <name evidence="2" type="ORF">BEN30_05880</name>
</gene>
<proteinExistence type="predicted"/>
<evidence type="ECO:0000313" key="3">
    <source>
        <dbReference type="Proteomes" id="UP000095347"/>
    </source>
</evidence>
<name>A0A1E5Q9Q7_9PROT</name>
<dbReference type="STRING" id="28181.BEN30_05880"/>
<dbReference type="EMBL" id="MCGG01000013">
    <property type="protein sequence ID" value="OEJ68463.1"/>
    <property type="molecule type" value="Genomic_DNA"/>
</dbReference>
<organism evidence="2 3">
    <name type="scientific">Magnetovibrio blakemorei</name>
    <dbReference type="NCBI Taxonomy" id="28181"/>
    <lineage>
        <taxon>Bacteria</taxon>
        <taxon>Pseudomonadati</taxon>
        <taxon>Pseudomonadota</taxon>
        <taxon>Alphaproteobacteria</taxon>
        <taxon>Rhodospirillales</taxon>
        <taxon>Magnetovibrionaceae</taxon>
        <taxon>Magnetovibrio</taxon>
    </lineage>
</organism>
<protein>
    <submittedName>
        <fullName evidence="2">Pyrrolo-quinoline quinone</fullName>
    </submittedName>
</protein>
<dbReference type="SMART" id="SM00564">
    <property type="entry name" value="PQQ"/>
    <property type="match status" value="7"/>
</dbReference>
<dbReference type="SUPFAM" id="SSF50998">
    <property type="entry name" value="Quinoprotein alcohol dehydrogenase-like"/>
    <property type="match status" value="1"/>
</dbReference>
<dbReference type="PANTHER" id="PTHR34512">
    <property type="entry name" value="CELL SURFACE PROTEIN"/>
    <property type="match status" value="1"/>
</dbReference>
<reference evidence="3" key="1">
    <citation type="submission" date="2016-07" db="EMBL/GenBank/DDBJ databases">
        <authorList>
            <person name="Florea S."/>
            <person name="Webb J.S."/>
            <person name="Jaromczyk J."/>
            <person name="Schardl C.L."/>
        </authorList>
    </citation>
    <scope>NUCLEOTIDE SEQUENCE [LARGE SCALE GENOMIC DNA]</scope>
    <source>
        <strain evidence="3">MV-1</strain>
    </source>
</reference>
<dbReference type="AlphaFoldDB" id="A0A1E5Q9Q7"/>
<dbReference type="Gene3D" id="2.130.10.10">
    <property type="entry name" value="YVTN repeat-like/Quinoprotein amine dehydrogenase"/>
    <property type="match status" value="1"/>
</dbReference>
<dbReference type="Pfam" id="PF13360">
    <property type="entry name" value="PQQ_2"/>
    <property type="match status" value="2"/>
</dbReference>